<keyword evidence="1" id="KW-0812">Transmembrane</keyword>
<comment type="caution">
    <text evidence="2">The sequence shown here is derived from an EMBL/GenBank/DDBJ whole genome shotgun (WGS) entry which is preliminary data.</text>
</comment>
<proteinExistence type="predicted"/>
<dbReference type="EMBL" id="QUTI01022209">
    <property type="protein sequence ID" value="RLO08126.1"/>
    <property type="molecule type" value="Genomic_DNA"/>
</dbReference>
<dbReference type="Gene3D" id="1.10.510.10">
    <property type="entry name" value="Transferase(Phosphotransferase) domain 1"/>
    <property type="match status" value="2"/>
</dbReference>
<dbReference type="PANTHER" id="PTHR44329">
    <property type="entry name" value="SERINE/THREONINE-PROTEIN KINASE TNNI3K-RELATED"/>
    <property type="match status" value="1"/>
</dbReference>
<dbReference type="Proteomes" id="UP000275652">
    <property type="component" value="Unassembled WGS sequence"/>
</dbReference>
<evidence type="ECO:0000313" key="2">
    <source>
        <dbReference type="EMBL" id="RLO08126.1"/>
    </source>
</evidence>
<dbReference type="AlphaFoldDB" id="A0A9X8HBP7"/>
<sequence length="559" mass="60780">MVETPGDDCPAPNERLMTPFNFELCVLPDPNNLEKMQAAPFSTFRASFVTSMLPILGTAVGGTILLATLFVLRFRRRCPAIRLQKSKTQSSQEGGMGAPRPPTVAHWTRLEGSSLFRQHVVLKDTTWSKATKVGPHVNIAVCTNQRVALMRVRDNTELVPFVHVLTLISSEAHCHAVMPVYGIRWTEPNDTLMLVMKFMPGGSLFDAMVEASIGNTNKLPITNAVALALAHVHATCQQSVGRLSAKAILVNGRGRAKLHIPRCLMQPHTSSHHEALWAAPEGAGTSMTADVFAIGALLATLNQVVMRVVRYITAGLVAAAAIEAEHSRDHKKKFLSKSQALATSKRTDLLKTHHVFGFATDASKTKSALKLTTLEDLPPLPFRLKKLFLIGNPLMRYVVSSDTYNRLNDVDAVTVPAMTAPCPDGDTSIGALGSQRVVVKPLFSDHPVDVLTMYTAVAHPKIVSLMGETWGISGSLSIVMPFYGRGCLRSVLVAVRLGPLSGSPVKLRLAIDAAEILMFHHFLRHPFVHLNVSASAVYVNDHWTAALRLAGVEWGCGSR</sequence>
<reference evidence="2 3" key="1">
    <citation type="journal article" date="2018" name="J. Invertebr. Pathol.">
        <title>New genotyping method for the causative agent of crayfish plague (Aphanomyces astaci) based on whole genome data.</title>
        <authorList>
            <person name="Minardi D."/>
            <person name="Studholme D.J."/>
            <person name="van der Giezen M."/>
            <person name="Pretto T."/>
            <person name="Oidtmann B."/>
        </authorList>
    </citation>
    <scope>NUCLEOTIDE SEQUENCE [LARGE SCALE GENOMIC DNA]</scope>
    <source>
        <strain evidence="2 3">KB13</strain>
    </source>
</reference>
<keyword evidence="1" id="KW-1133">Transmembrane helix</keyword>
<dbReference type="SUPFAM" id="SSF56112">
    <property type="entry name" value="Protein kinase-like (PK-like)"/>
    <property type="match status" value="2"/>
</dbReference>
<accession>A0A9X8HBP7</accession>
<evidence type="ECO:0000256" key="1">
    <source>
        <dbReference type="SAM" id="Phobius"/>
    </source>
</evidence>
<evidence type="ECO:0008006" key="4">
    <source>
        <dbReference type="Google" id="ProtNLM"/>
    </source>
</evidence>
<dbReference type="GO" id="GO:0004674">
    <property type="term" value="F:protein serine/threonine kinase activity"/>
    <property type="evidence" value="ECO:0007669"/>
    <property type="project" value="TreeGrafter"/>
</dbReference>
<dbReference type="PANTHER" id="PTHR44329:SF214">
    <property type="entry name" value="PROTEIN KINASE DOMAIN-CONTAINING PROTEIN"/>
    <property type="match status" value="1"/>
</dbReference>
<protein>
    <recommendedName>
        <fullName evidence="4">Protein kinase domain-containing protein</fullName>
    </recommendedName>
</protein>
<dbReference type="InterPro" id="IPR011009">
    <property type="entry name" value="Kinase-like_dom_sf"/>
</dbReference>
<dbReference type="InterPro" id="IPR051681">
    <property type="entry name" value="Ser/Thr_Kinases-Pseudokinases"/>
</dbReference>
<gene>
    <name evidence="2" type="ORF">DYB28_002498</name>
</gene>
<name>A0A9X8HBP7_APHAT</name>
<feature type="transmembrane region" description="Helical" evidence="1">
    <location>
        <begin position="52"/>
        <end position="72"/>
    </location>
</feature>
<keyword evidence="1" id="KW-0472">Membrane</keyword>
<organism evidence="2 3">
    <name type="scientific">Aphanomyces astaci</name>
    <name type="common">Crayfish plague agent</name>
    <dbReference type="NCBI Taxonomy" id="112090"/>
    <lineage>
        <taxon>Eukaryota</taxon>
        <taxon>Sar</taxon>
        <taxon>Stramenopiles</taxon>
        <taxon>Oomycota</taxon>
        <taxon>Saprolegniomycetes</taxon>
        <taxon>Saprolegniales</taxon>
        <taxon>Verrucalvaceae</taxon>
        <taxon>Aphanomyces</taxon>
    </lineage>
</organism>
<evidence type="ECO:0000313" key="3">
    <source>
        <dbReference type="Proteomes" id="UP000275652"/>
    </source>
</evidence>